<comment type="caution">
    <text evidence="2">The sequence shown here is derived from an EMBL/GenBank/DDBJ whole genome shotgun (WGS) entry which is preliminary data.</text>
</comment>
<feature type="transmembrane region" description="Helical" evidence="1">
    <location>
        <begin position="100"/>
        <end position="125"/>
    </location>
</feature>
<evidence type="ECO:0000313" key="2">
    <source>
        <dbReference type="EMBL" id="MBS7525129.1"/>
    </source>
</evidence>
<evidence type="ECO:0000313" key="3">
    <source>
        <dbReference type="Proteomes" id="UP000746471"/>
    </source>
</evidence>
<sequence length="200" mass="21682">MIRHFDRWLLLVFGTMVAALGMSMITASGLGNVTLTVLWDGMHRHSPLSIGAASYVTSLLMILFSLVFDRSQVRLGTVVHFLLFGAFMDIFNAFQPQSSSAVWCILEMSFGILLLGIGIGLYAYADLGRGPYEGIGFAIADKTGIELKYVRTLLDGLFALIGFLMGGLIGIATIANLLVCGYIIQRTMGALSKKIHPVTL</sequence>
<gene>
    <name evidence="2" type="ORF">KHM83_00415</name>
</gene>
<dbReference type="PANTHER" id="PTHR40078">
    <property type="entry name" value="INTEGRAL MEMBRANE PROTEIN-RELATED"/>
    <property type="match status" value="1"/>
</dbReference>
<reference evidence="2 3" key="1">
    <citation type="submission" date="2021-05" db="EMBL/GenBank/DDBJ databases">
        <title>Fusibacter ferrireducens sp. nov., an anaerobic, sulfur- and Fe-reducing bacterium isolated from the mangrove sediment.</title>
        <authorList>
            <person name="Qiu D."/>
        </authorList>
    </citation>
    <scope>NUCLEOTIDE SEQUENCE [LARGE SCALE GENOMIC DNA]</scope>
    <source>
        <strain evidence="2 3">DSM 12116</strain>
    </source>
</reference>
<accession>A0ABS5PJ56</accession>
<dbReference type="EMBL" id="JAHBCL010000001">
    <property type="protein sequence ID" value="MBS7525129.1"/>
    <property type="molecule type" value="Genomic_DNA"/>
</dbReference>
<dbReference type="Pfam" id="PF19700">
    <property type="entry name" value="DUF6198"/>
    <property type="match status" value="1"/>
</dbReference>
<evidence type="ECO:0000256" key="1">
    <source>
        <dbReference type="SAM" id="Phobius"/>
    </source>
</evidence>
<dbReference type="RefSeq" id="WP_213234917.1">
    <property type="nucleotide sequence ID" value="NZ_JAHBCL010000001.1"/>
</dbReference>
<dbReference type="PANTHER" id="PTHR40078:SF1">
    <property type="entry name" value="INTEGRAL MEMBRANE PROTEIN"/>
    <property type="match status" value="1"/>
</dbReference>
<name>A0ABS5PJ56_9FIRM</name>
<keyword evidence="1" id="KW-0472">Membrane</keyword>
<proteinExistence type="predicted"/>
<keyword evidence="3" id="KW-1185">Reference proteome</keyword>
<feature type="transmembrane region" description="Helical" evidence="1">
    <location>
        <begin position="47"/>
        <end position="68"/>
    </location>
</feature>
<organism evidence="2 3">
    <name type="scientific">Fusibacter paucivorans</name>
    <dbReference type="NCBI Taxonomy" id="76009"/>
    <lineage>
        <taxon>Bacteria</taxon>
        <taxon>Bacillati</taxon>
        <taxon>Bacillota</taxon>
        <taxon>Clostridia</taxon>
        <taxon>Eubacteriales</taxon>
        <taxon>Eubacteriales Family XII. Incertae Sedis</taxon>
        <taxon>Fusibacter</taxon>
    </lineage>
</organism>
<keyword evidence="1" id="KW-1133">Transmembrane helix</keyword>
<protein>
    <submittedName>
        <fullName evidence="2">YitT family protein</fullName>
    </submittedName>
</protein>
<dbReference type="InterPro" id="IPR038750">
    <property type="entry name" value="YczE/YyaS-like"/>
</dbReference>
<feature type="transmembrane region" description="Helical" evidence="1">
    <location>
        <begin position="157"/>
        <end position="184"/>
    </location>
</feature>
<keyword evidence="1" id="KW-0812">Transmembrane</keyword>
<dbReference type="Proteomes" id="UP000746471">
    <property type="component" value="Unassembled WGS sequence"/>
</dbReference>